<protein>
    <submittedName>
        <fullName evidence="1">Uncharacterized protein</fullName>
    </submittedName>
</protein>
<keyword evidence="2" id="KW-1185">Reference proteome</keyword>
<evidence type="ECO:0000313" key="2">
    <source>
        <dbReference type="Proteomes" id="UP001497453"/>
    </source>
</evidence>
<reference evidence="2" key="1">
    <citation type="submission" date="2024-04" db="EMBL/GenBank/DDBJ databases">
        <authorList>
            <person name="Shaw F."/>
            <person name="Minotto A."/>
        </authorList>
    </citation>
    <scope>NUCLEOTIDE SEQUENCE [LARGE SCALE GENOMIC DNA]</scope>
</reference>
<accession>A0ABP1E7P2</accession>
<organism evidence="1 2">
    <name type="scientific">Somion occarium</name>
    <dbReference type="NCBI Taxonomy" id="3059160"/>
    <lineage>
        <taxon>Eukaryota</taxon>
        <taxon>Fungi</taxon>
        <taxon>Dikarya</taxon>
        <taxon>Basidiomycota</taxon>
        <taxon>Agaricomycotina</taxon>
        <taxon>Agaricomycetes</taxon>
        <taxon>Polyporales</taxon>
        <taxon>Cerrenaceae</taxon>
        <taxon>Somion</taxon>
    </lineage>
</organism>
<dbReference type="EMBL" id="OZ037952">
    <property type="protein sequence ID" value="CAL1716027.1"/>
    <property type="molecule type" value="Genomic_DNA"/>
</dbReference>
<name>A0ABP1E7P2_9APHY</name>
<proteinExistence type="predicted"/>
<gene>
    <name evidence="1" type="ORF">GFSPODELE1_LOCUS10545</name>
</gene>
<sequence length="523" mass="59521">MLLLVDSEFLQILRTAFGRKDYSAVIGHPAFCNRKYLSGLLRCPPPQPSADIEHAVSSLLESIEPDLQDYIHRDLPWPTYTSASTDVRTKDFTGSLDIPMTTPNVPCLLLHGLGHGIVKPEVVSSVFCETQVPTHLVNTPGSGKTRVLFEGLSQSWGFYFVCNKEQATAFGSQDLPWVLENMNPSEPSSFTIDLKTCAESTYEQVHRHHRLTAHRQSLSVLLSRALILLTLLRMAREQYPQKRLDEFRRHWLYLQLRPADILERNVQGEDVFQQLSLILQNACDKYLEKDDYQDREKLPIVMGQIRRMFGIADFHSRLYVVVDEAQEATKKLKAAFRFEGGQAEPPMMRPILCKLAETFGRYGSLIFSGTSLSLIEGLRPMSYNIMKYDPWFRLETDVGSFDETLAQKEYLLRYLPPHLHDTPSILALISRASHWITGRYCFTTNLIQILLQSSFLSPHHALDYVITSYVDILPQDSATFIKDEPKLTGITDMGGEVLSQCIHQNTIADMNLGMEYCSLHENA</sequence>
<dbReference type="Proteomes" id="UP001497453">
    <property type="component" value="Chromosome 9"/>
</dbReference>
<evidence type="ECO:0000313" key="1">
    <source>
        <dbReference type="EMBL" id="CAL1716027.1"/>
    </source>
</evidence>